<dbReference type="PANTHER" id="PTHR34218">
    <property type="entry name" value="PEPTIDASE S45 PENICILLIN AMIDASE"/>
    <property type="match status" value="1"/>
</dbReference>
<organism evidence="1">
    <name type="scientific">mine drainage metagenome</name>
    <dbReference type="NCBI Taxonomy" id="410659"/>
    <lineage>
        <taxon>unclassified sequences</taxon>
        <taxon>metagenomes</taxon>
        <taxon>ecological metagenomes</taxon>
    </lineage>
</organism>
<dbReference type="EC" id="3.5.1.-" evidence="1"/>
<protein>
    <submittedName>
        <fullName evidence="1">Peptidase S45, penicillin amidase</fullName>
        <ecNumber evidence="1">3.5.1.-</ecNumber>
    </submittedName>
</protein>
<feature type="non-terminal residue" evidence="1">
    <location>
        <position position="131"/>
    </location>
</feature>
<comment type="caution">
    <text evidence="1">The sequence shown here is derived from an EMBL/GenBank/DDBJ whole genome shotgun (WGS) entry which is preliminary data.</text>
</comment>
<dbReference type="EMBL" id="AUZZ01008850">
    <property type="protein sequence ID" value="EQD36101.1"/>
    <property type="molecule type" value="Genomic_DNA"/>
</dbReference>
<dbReference type="SUPFAM" id="SSF56235">
    <property type="entry name" value="N-terminal nucleophile aminohydrolases (Ntn hydrolases)"/>
    <property type="match status" value="1"/>
</dbReference>
<evidence type="ECO:0000313" key="1">
    <source>
        <dbReference type="EMBL" id="EQD36101.1"/>
    </source>
</evidence>
<dbReference type="AlphaFoldDB" id="T0YKZ2"/>
<dbReference type="GO" id="GO:0017000">
    <property type="term" value="P:antibiotic biosynthetic process"/>
    <property type="evidence" value="ECO:0007669"/>
    <property type="project" value="InterPro"/>
</dbReference>
<name>T0YKZ2_9ZZZZ</name>
<reference evidence="1" key="1">
    <citation type="submission" date="2013-08" db="EMBL/GenBank/DDBJ databases">
        <authorList>
            <person name="Mendez C."/>
            <person name="Richter M."/>
            <person name="Ferrer M."/>
            <person name="Sanchez J."/>
        </authorList>
    </citation>
    <scope>NUCLEOTIDE SEQUENCE</scope>
</reference>
<reference evidence="1" key="2">
    <citation type="journal article" date="2014" name="ISME J.">
        <title>Microbial stratification in low pH oxic and suboxic macroscopic growths along an acid mine drainage.</title>
        <authorList>
            <person name="Mendez-Garcia C."/>
            <person name="Mesa V."/>
            <person name="Sprenger R.R."/>
            <person name="Richter M."/>
            <person name="Diez M.S."/>
            <person name="Solano J."/>
            <person name="Bargiela R."/>
            <person name="Golyshina O.V."/>
            <person name="Manteca A."/>
            <person name="Ramos J.L."/>
            <person name="Gallego J.R."/>
            <person name="Llorente I."/>
            <person name="Martins Dos Santos V.A."/>
            <person name="Jensen O.N."/>
            <person name="Pelaez A.I."/>
            <person name="Sanchez J."/>
            <person name="Ferrer M."/>
        </authorList>
    </citation>
    <scope>NUCLEOTIDE SEQUENCE</scope>
</reference>
<dbReference type="InterPro" id="IPR029055">
    <property type="entry name" value="Ntn_hydrolases_N"/>
</dbReference>
<proteinExistence type="predicted"/>
<dbReference type="PANTHER" id="PTHR34218:SF3">
    <property type="entry name" value="ACYL-HOMOSERINE LACTONE ACYLASE PVDQ"/>
    <property type="match status" value="1"/>
</dbReference>
<sequence>NEIVIAGNRTSTGNPILMGGPVLGFSLPAIWFQVQLVAPGIDAYGVVLPGDPAIVIGFNNNIAWTLTDTQSISDGTFFFVQQVSNGQYYWNSTEHPVITHSINGVDVNYTNLGSIMVQNGSLALVMDWMGN</sequence>
<gene>
    <name evidence="1" type="ORF">B2A_12268</name>
</gene>
<accession>T0YKZ2</accession>
<dbReference type="Gene3D" id="3.60.20.10">
    <property type="entry name" value="Glutamine Phosphoribosylpyrophosphate, subunit 1, domain 1"/>
    <property type="match status" value="1"/>
</dbReference>
<dbReference type="InterPro" id="IPR002692">
    <property type="entry name" value="S45"/>
</dbReference>
<keyword evidence="1" id="KW-0378">Hydrolase</keyword>
<dbReference type="Pfam" id="PF01804">
    <property type="entry name" value="Penicil_amidase"/>
    <property type="match status" value="1"/>
</dbReference>
<dbReference type="GO" id="GO:0016787">
    <property type="term" value="F:hydrolase activity"/>
    <property type="evidence" value="ECO:0007669"/>
    <property type="project" value="UniProtKB-KW"/>
</dbReference>
<feature type="non-terminal residue" evidence="1">
    <location>
        <position position="1"/>
    </location>
</feature>